<dbReference type="RefSeq" id="WP_050532434.1">
    <property type="nucleotide sequence ID" value="NZ_AQQZ01000012.1"/>
</dbReference>
<dbReference type="InterPro" id="IPR004045">
    <property type="entry name" value="Glutathione_S-Trfase_N"/>
</dbReference>
<dbReference type="SUPFAM" id="SSF47616">
    <property type="entry name" value="GST C-terminal domain-like"/>
    <property type="match status" value="1"/>
</dbReference>
<dbReference type="Proteomes" id="UP000036938">
    <property type="component" value="Unassembled WGS sequence"/>
</dbReference>
<gene>
    <name evidence="2" type="ORF">ATO11_18655</name>
</gene>
<dbReference type="PROSITE" id="PS50404">
    <property type="entry name" value="GST_NTER"/>
    <property type="match status" value="1"/>
</dbReference>
<keyword evidence="3" id="KW-1185">Reference proteome</keyword>
<dbReference type="PANTHER" id="PTHR44051">
    <property type="entry name" value="GLUTATHIONE S-TRANSFERASE-RELATED"/>
    <property type="match status" value="1"/>
</dbReference>
<reference evidence="2 3" key="1">
    <citation type="journal article" date="2015" name="Int. J. Syst. Evol. Microbiol.">
        <title>Aestuariivita atlantica sp. nov., isolated from deep sea sediment of the Atlantic Ocean.</title>
        <authorList>
            <person name="Li G."/>
            <person name="Lai Q."/>
            <person name="Du Y."/>
            <person name="Liu X."/>
            <person name="Sun F."/>
            <person name="Shao Z."/>
        </authorList>
    </citation>
    <scope>NUCLEOTIDE SEQUENCE [LARGE SCALE GENOMIC DNA]</scope>
    <source>
        <strain evidence="2 3">22II-S11-z3</strain>
    </source>
</reference>
<dbReference type="SUPFAM" id="SSF52833">
    <property type="entry name" value="Thioredoxin-like"/>
    <property type="match status" value="1"/>
</dbReference>
<evidence type="ECO:0000313" key="2">
    <source>
        <dbReference type="EMBL" id="KNG92204.1"/>
    </source>
</evidence>
<proteinExistence type="predicted"/>
<dbReference type="InterPro" id="IPR036282">
    <property type="entry name" value="Glutathione-S-Trfase_C_sf"/>
</dbReference>
<dbReference type="InterPro" id="IPR036249">
    <property type="entry name" value="Thioredoxin-like_sf"/>
</dbReference>
<evidence type="ECO:0000259" key="1">
    <source>
        <dbReference type="PROSITE" id="PS50404"/>
    </source>
</evidence>
<evidence type="ECO:0000313" key="3">
    <source>
        <dbReference type="Proteomes" id="UP000036938"/>
    </source>
</evidence>
<dbReference type="STRING" id="1317121.ATO11_18655"/>
<dbReference type="EMBL" id="AQQZ01000012">
    <property type="protein sequence ID" value="KNG92204.1"/>
    <property type="molecule type" value="Genomic_DNA"/>
</dbReference>
<dbReference type="AlphaFoldDB" id="A0A0L1JKB9"/>
<dbReference type="PANTHER" id="PTHR44051:SF8">
    <property type="entry name" value="GLUTATHIONE S-TRANSFERASE GSTA"/>
    <property type="match status" value="1"/>
</dbReference>
<dbReference type="Gene3D" id="1.20.1050.10">
    <property type="match status" value="1"/>
</dbReference>
<accession>A0A0L1JKB9</accession>
<dbReference type="OrthoDB" id="9795329at2"/>
<name>A0A0L1JKB9_9RHOB</name>
<dbReference type="Gene3D" id="3.40.30.10">
    <property type="entry name" value="Glutaredoxin"/>
    <property type="match status" value="1"/>
</dbReference>
<organism evidence="2 3">
    <name type="scientific">Pseudaestuariivita atlantica</name>
    <dbReference type="NCBI Taxonomy" id="1317121"/>
    <lineage>
        <taxon>Bacteria</taxon>
        <taxon>Pseudomonadati</taxon>
        <taxon>Pseudomonadota</taxon>
        <taxon>Alphaproteobacteria</taxon>
        <taxon>Rhodobacterales</taxon>
        <taxon>Paracoccaceae</taxon>
        <taxon>Pseudaestuariivita</taxon>
    </lineage>
</organism>
<dbReference type="Pfam" id="PF13409">
    <property type="entry name" value="GST_N_2"/>
    <property type="match status" value="1"/>
</dbReference>
<sequence>MTGSLPVLFGKFLSPYVRRVGVTMHVLGMPFERSVISAIDDEAKREAVNPVGRVPALSLVSGEVLIDSVAILDYLDELAGQDRALVPHSGRSRREALQLLAIATGAIDRAMTANAERRRADPDATRIERLLRQCRQGFDVLEERLHGRRFFNRDALQQTDITAAIGFRFVNHIFPGTLPDGERPALLELSRRCEEMEAFRLAEIEEP</sequence>
<comment type="caution">
    <text evidence="2">The sequence shown here is derived from an EMBL/GenBank/DDBJ whole genome shotgun (WGS) entry which is preliminary data.</text>
</comment>
<feature type="domain" description="GST N-terminal" evidence="1">
    <location>
        <begin position="4"/>
        <end position="83"/>
    </location>
</feature>
<protein>
    <recommendedName>
        <fullName evidence="1">GST N-terminal domain-containing protein</fullName>
    </recommendedName>
</protein>